<dbReference type="PANTHER" id="PTHR43471">
    <property type="entry name" value="ABC TRANSPORTER PERMEASE"/>
    <property type="match status" value="1"/>
</dbReference>
<comment type="caution">
    <text evidence="2">The sequence shown here is derived from an EMBL/GenBank/DDBJ whole genome shotgun (WGS) entry which is preliminary data.</text>
</comment>
<protein>
    <recommendedName>
        <fullName evidence="4">ABC-2 family transporter protein</fullName>
    </recommendedName>
</protein>
<dbReference type="EMBL" id="JARRAG010000001">
    <property type="protein sequence ID" value="MDG3002764.1"/>
    <property type="molecule type" value="Genomic_DNA"/>
</dbReference>
<keyword evidence="1" id="KW-0812">Transmembrane</keyword>
<feature type="transmembrane region" description="Helical" evidence="1">
    <location>
        <begin position="25"/>
        <end position="46"/>
    </location>
</feature>
<accession>A0ABT6F5S5</accession>
<feature type="transmembrane region" description="Helical" evidence="1">
    <location>
        <begin position="184"/>
        <end position="217"/>
    </location>
</feature>
<organism evidence="2 3">
    <name type="scientific">Paludisphaera mucosa</name>
    <dbReference type="NCBI Taxonomy" id="3030827"/>
    <lineage>
        <taxon>Bacteria</taxon>
        <taxon>Pseudomonadati</taxon>
        <taxon>Planctomycetota</taxon>
        <taxon>Planctomycetia</taxon>
        <taxon>Isosphaerales</taxon>
        <taxon>Isosphaeraceae</taxon>
        <taxon>Paludisphaera</taxon>
    </lineage>
</organism>
<feature type="transmembrane region" description="Helical" evidence="1">
    <location>
        <begin position="237"/>
        <end position="256"/>
    </location>
</feature>
<reference evidence="2 3" key="1">
    <citation type="submission" date="2023-03" db="EMBL/GenBank/DDBJ databases">
        <title>Paludisphaera mucosa sp. nov. a novel planctomycete from northern fen.</title>
        <authorList>
            <person name="Ivanova A."/>
        </authorList>
    </citation>
    <scope>NUCLEOTIDE SEQUENCE [LARGE SCALE GENOMIC DNA]</scope>
    <source>
        <strain evidence="2 3">Pla2</strain>
    </source>
</reference>
<evidence type="ECO:0000313" key="2">
    <source>
        <dbReference type="EMBL" id="MDG3002764.1"/>
    </source>
</evidence>
<feature type="transmembrane region" description="Helical" evidence="1">
    <location>
        <begin position="469"/>
        <end position="490"/>
    </location>
</feature>
<feature type="transmembrane region" description="Helical" evidence="1">
    <location>
        <begin position="323"/>
        <end position="348"/>
    </location>
</feature>
<sequence length="565" mass="59910">MAFRLVPGPVFAYEWLRVSRRRRIYALRSAFVAVLLAGMASVWQSWDAGADGLDRRRLAWFGSSLYATLANLELTLVLLLAPAATAGSVCRDKTSGSLLLEMATGLADSEIVLGRLAAGLLPVVGLVLAAQPVLMLTTLLGGVDPIQPLRAFVVTLATAVLAGSLGFTLSIRGAKPHAVLGLSYAILVAWLIFPSVIGGILGLAFPGTVLVGLAIPLFAMQPYIVIADWSDFFPTNPLAATTLSLAWSVLGTTALIRYSIRTVRPAALDHRAEVRTPTPAEVNRAARRRRRGPLRLLREPSLDADPVLWREWRRLHASSWDHALWRAYNAITLFLFGVTVVWVIGALGLPAGDFSPFAAFVTSVLGLLLLNVRAAASLSEEAAQGNLDVLLATPLSTAEILGGKWWATYRLTVFVAAGPAAIGAVACLHTGLWLQLGAYAALIAAYAASATSLGLATAVWAGGTSRAPAWSAGAFLAASVGWLFVSFGLFGRLGNLESGTDLGSPVYGPLLGMALLSGHAPTAYFVEMSCGLVAWTPIHLLASRMLFRAACRSVPRRLGRMAARD</sequence>
<feature type="transmembrane region" description="Helical" evidence="1">
    <location>
        <begin position="438"/>
        <end position="462"/>
    </location>
</feature>
<name>A0ABT6F5S5_9BACT</name>
<feature type="transmembrane region" description="Helical" evidence="1">
    <location>
        <begin position="510"/>
        <end position="535"/>
    </location>
</feature>
<keyword evidence="1" id="KW-1133">Transmembrane helix</keyword>
<feature type="transmembrane region" description="Helical" evidence="1">
    <location>
        <begin position="111"/>
        <end position="131"/>
    </location>
</feature>
<evidence type="ECO:0000313" key="3">
    <source>
        <dbReference type="Proteomes" id="UP001216907"/>
    </source>
</evidence>
<evidence type="ECO:0000256" key="1">
    <source>
        <dbReference type="SAM" id="Phobius"/>
    </source>
</evidence>
<feature type="transmembrane region" description="Helical" evidence="1">
    <location>
        <begin position="66"/>
        <end position="90"/>
    </location>
</feature>
<proteinExistence type="predicted"/>
<gene>
    <name evidence="2" type="ORF">PZE19_03095</name>
</gene>
<dbReference type="Proteomes" id="UP001216907">
    <property type="component" value="Unassembled WGS sequence"/>
</dbReference>
<evidence type="ECO:0008006" key="4">
    <source>
        <dbReference type="Google" id="ProtNLM"/>
    </source>
</evidence>
<feature type="transmembrane region" description="Helical" evidence="1">
    <location>
        <begin position="354"/>
        <end position="372"/>
    </location>
</feature>
<feature type="transmembrane region" description="Helical" evidence="1">
    <location>
        <begin position="411"/>
        <end position="432"/>
    </location>
</feature>
<keyword evidence="1" id="KW-0472">Membrane</keyword>
<dbReference type="RefSeq" id="WP_277859128.1">
    <property type="nucleotide sequence ID" value="NZ_JARRAG010000001.1"/>
</dbReference>
<feature type="transmembrane region" description="Helical" evidence="1">
    <location>
        <begin position="151"/>
        <end position="172"/>
    </location>
</feature>
<keyword evidence="3" id="KW-1185">Reference proteome</keyword>